<feature type="domain" description="Ketoreductase" evidence="3">
    <location>
        <begin position="16"/>
        <end position="200"/>
    </location>
</feature>
<dbReference type="InterPro" id="IPR020904">
    <property type="entry name" value="Sc_DH/Rdtase_CS"/>
</dbReference>
<comment type="similarity">
    <text evidence="1">Belongs to the short-chain dehydrogenases/reductases (SDR) family.</text>
</comment>
<dbReference type="NCBIfam" id="NF009466">
    <property type="entry name" value="PRK12826.1-2"/>
    <property type="match status" value="1"/>
</dbReference>
<keyword evidence="2" id="KW-0560">Oxidoreductase</keyword>
<dbReference type="InterPro" id="IPR036291">
    <property type="entry name" value="NAD(P)-bd_dom_sf"/>
</dbReference>
<dbReference type="SUPFAM" id="SSF51735">
    <property type="entry name" value="NAD(P)-binding Rossmann-fold domains"/>
    <property type="match status" value="1"/>
</dbReference>
<dbReference type="InterPro" id="IPR050259">
    <property type="entry name" value="SDR"/>
</dbReference>
<dbReference type="PRINTS" id="PR00081">
    <property type="entry name" value="GDHRDH"/>
</dbReference>
<sequence>MANTENSSSGNRFAGQRAVITGGAAGIGYATALKLAREGATVGVLDVRESEAKSAARAIAADAAVIEHGGTAIGLGADVTVEQSVTAAFDTFVSASGGLEILVNNAGITRDELLFRMRRADWNAVIDTNLTGMFVCTQVAQQHLVPARYGRIVSLSSRSSLGNRGQSNYAAAKAGVKGFTATLAIELGPFNITANAVAPGFIRTAMTDATAERQGRDPAEYRAEVAERTPLRRVGQPEEVAAVIAFLASPEASYVSGQTIGVDGGAR</sequence>
<reference evidence="4 5" key="1">
    <citation type="submission" date="2020-03" db="EMBL/GenBank/DDBJ databases">
        <title>Leucobacter sp. nov., isolated from beetles.</title>
        <authorList>
            <person name="Hyun D.-W."/>
            <person name="Bae J.-W."/>
        </authorList>
    </citation>
    <scope>NUCLEOTIDE SEQUENCE [LARGE SCALE GENOMIC DNA]</scope>
    <source>
        <strain evidence="4 5">HDW9C</strain>
    </source>
</reference>
<evidence type="ECO:0000313" key="5">
    <source>
        <dbReference type="Proteomes" id="UP000502677"/>
    </source>
</evidence>
<dbReference type="Gene3D" id="3.40.50.720">
    <property type="entry name" value="NAD(P)-binding Rossmann-like Domain"/>
    <property type="match status" value="1"/>
</dbReference>
<name>A0A6G7XJ78_9MICO</name>
<dbReference type="Pfam" id="PF13561">
    <property type="entry name" value="adh_short_C2"/>
    <property type="match status" value="1"/>
</dbReference>
<dbReference type="PANTHER" id="PTHR42879:SF2">
    <property type="entry name" value="3-OXOACYL-[ACYL-CARRIER-PROTEIN] REDUCTASE FABG"/>
    <property type="match status" value="1"/>
</dbReference>
<evidence type="ECO:0000256" key="2">
    <source>
        <dbReference type="ARBA" id="ARBA00023002"/>
    </source>
</evidence>
<accession>A0A6G7XJ78</accession>
<keyword evidence="5" id="KW-1185">Reference proteome</keyword>
<evidence type="ECO:0000259" key="3">
    <source>
        <dbReference type="SMART" id="SM00822"/>
    </source>
</evidence>
<dbReference type="PROSITE" id="PS00061">
    <property type="entry name" value="ADH_SHORT"/>
    <property type="match status" value="1"/>
</dbReference>
<dbReference type="Proteomes" id="UP000502677">
    <property type="component" value="Chromosome"/>
</dbReference>
<evidence type="ECO:0000256" key="1">
    <source>
        <dbReference type="ARBA" id="ARBA00006484"/>
    </source>
</evidence>
<dbReference type="PANTHER" id="PTHR42879">
    <property type="entry name" value="3-OXOACYL-(ACYL-CARRIER-PROTEIN) REDUCTASE"/>
    <property type="match status" value="1"/>
</dbReference>
<dbReference type="FunFam" id="3.40.50.720:FF:000173">
    <property type="entry name" value="3-oxoacyl-[acyl-carrier protein] reductase"/>
    <property type="match status" value="1"/>
</dbReference>
<evidence type="ECO:0000313" key="4">
    <source>
        <dbReference type="EMBL" id="QIK64427.1"/>
    </source>
</evidence>
<organism evidence="4 5">
    <name type="scientific">Leucobacter viscericola</name>
    <dbReference type="NCBI Taxonomy" id="2714935"/>
    <lineage>
        <taxon>Bacteria</taxon>
        <taxon>Bacillati</taxon>
        <taxon>Actinomycetota</taxon>
        <taxon>Actinomycetes</taxon>
        <taxon>Micrococcales</taxon>
        <taxon>Microbacteriaceae</taxon>
        <taxon>Leucobacter</taxon>
    </lineage>
</organism>
<dbReference type="AlphaFoldDB" id="A0A6G7XJ78"/>
<dbReference type="InterPro" id="IPR057326">
    <property type="entry name" value="KR_dom"/>
</dbReference>
<protein>
    <submittedName>
        <fullName evidence="4">SDR family oxidoreductase</fullName>
    </submittedName>
</protein>
<dbReference type="PRINTS" id="PR00080">
    <property type="entry name" value="SDRFAMILY"/>
</dbReference>
<gene>
    <name evidence="4" type="ORF">G7068_15335</name>
</gene>
<dbReference type="GO" id="GO:0032787">
    <property type="term" value="P:monocarboxylic acid metabolic process"/>
    <property type="evidence" value="ECO:0007669"/>
    <property type="project" value="UniProtKB-ARBA"/>
</dbReference>
<dbReference type="EMBL" id="CP049863">
    <property type="protein sequence ID" value="QIK64427.1"/>
    <property type="molecule type" value="Genomic_DNA"/>
</dbReference>
<dbReference type="KEGG" id="lvi:G7068_15335"/>
<proteinExistence type="inferred from homology"/>
<dbReference type="GO" id="GO:0016491">
    <property type="term" value="F:oxidoreductase activity"/>
    <property type="evidence" value="ECO:0007669"/>
    <property type="project" value="UniProtKB-KW"/>
</dbReference>
<dbReference type="RefSeq" id="WP_166292759.1">
    <property type="nucleotide sequence ID" value="NZ_CP049863.1"/>
</dbReference>
<dbReference type="SMART" id="SM00822">
    <property type="entry name" value="PKS_KR"/>
    <property type="match status" value="1"/>
</dbReference>
<dbReference type="InterPro" id="IPR002347">
    <property type="entry name" value="SDR_fam"/>
</dbReference>